<name>A0A4R6RQ83_9FIRM</name>
<accession>A0A4R6RQ83</accession>
<proteinExistence type="predicted"/>
<keyword evidence="1" id="KW-1133">Transmembrane helix</keyword>
<dbReference type="GO" id="GO:0080120">
    <property type="term" value="P:CAAX-box protein maturation"/>
    <property type="evidence" value="ECO:0007669"/>
    <property type="project" value="UniProtKB-ARBA"/>
</dbReference>
<keyword evidence="3" id="KW-0378">Hydrolase</keyword>
<dbReference type="RefSeq" id="WP_208109009.1">
    <property type="nucleotide sequence ID" value="NZ_SNXX01000028.1"/>
</dbReference>
<feature type="transmembrane region" description="Helical" evidence="1">
    <location>
        <begin position="70"/>
        <end position="92"/>
    </location>
</feature>
<dbReference type="PANTHER" id="PTHR43592:SF15">
    <property type="entry name" value="CAAX AMINO TERMINAL PROTEASE FAMILY PROTEIN"/>
    <property type="match status" value="1"/>
</dbReference>
<feature type="domain" description="CAAX prenyl protease 2/Lysostaphin resistance protein A-like" evidence="2">
    <location>
        <begin position="110"/>
        <end position="203"/>
    </location>
</feature>
<dbReference type="Pfam" id="PF02517">
    <property type="entry name" value="Rce1-like"/>
    <property type="match status" value="1"/>
</dbReference>
<sequence length="216" mass="24772">MLKKSNALLYEMIAVMGLTVIFSFLYPEYKSLITLSPLIYLLIERKKSGRSWNDIGFKFKQTLTDLKNNWYLVILVVIVTQVLTLVIGEYFFAGFLQHIQTRIPLINPSHLIPFMIMLFAATLGEELIFRVFFQERLNWYIGIIPAILISSAVFSSLHYASGPLSIISFDIITIFIDSIIYGIIYYKTKNVFAAWIPHLLADVVAIFLIVNFLSIS</sequence>
<dbReference type="EMBL" id="SNXX01000028">
    <property type="protein sequence ID" value="TDP88939.1"/>
    <property type="molecule type" value="Genomic_DNA"/>
</dbReference>
<dbReference type="GO" id="GO:0006508">
    <property type="term" value="P:proteolysis"/>
    <property type="evidence" value="ECO:0007669"/>
    <property type="project" value="UniProtKB-KW"/>
</dbReference>
<comment type="caution">
    <text evidence="3">The sequence shown here is derived from an EMBL/GenBank/DDBJ whole genome shotgun (WGS) entry which is preliminary data.</text>
</comment>
<feature type="transmembrane region" description="Helical" evidence="1">
    <location>
        <begin position="192"/>
        <end position="213"/>
    </location>
</feature>
<dbReference type="InterPro" id="IPR003675">
    <property type="entry name" value="Rce1/LyrA-like_dom"/>
</dbReference>
<evidence type="ECO:0000313" key="3">
    <source>
        <dbReference type="EMBL" id="TDP88939.1"/>
    </source>
</evidence>
<reference evidence="3 4" key="1">
    <citation type="submission" date="2019-03" db="EMBL/GenBank/DDBJ databases">
        <title>Subsurface microbial communities from deep shales in Ohio and West Virginia, USA.</title>
        <authorList>
            <person name="Wrighton K."/>
        </authorList>
    </citation>
    <scope>NUCLEOTIDE SEQUENCE [LARGE SCALE GENOMIC DNA]</scope>
    <source>
        <strain evidence="3 4">MSL 7</strain>
    </source>
</reference>
<organism evidence="3 4">
    <name type="scientific">Halanaerobium saccharolyticum</name>
    <dbReference type="NCBI Taxonomy" id="43595"/>
    <lineage>
        <taxon>Bacteria</taxon>
        <taxon>Bacillati</taxon>
        <taxon>Bacillota</taxon>
        <taxon>Clostridia</taxon>
        <taxon>Halanaerobiales</taxon>
        <taxon>Halanaerobiaceae</taxon>
        <taxon>Halanaerobium</taxon>
    </lineage>
</organism>
<feature type="transmembrane region" description="Helical" evidence="1">
    <location>
        <begin position="7"/>
        <end position="26"/>
    </location>
</feature>
<evidence type="ECO:0000313" key="4">
    <source>
        <dbReference type="Proteomes" id="UP000295176"/>
    </source>
</evidence>
<gene>
    <name evidence="3" type="ORF">C7957_12828</name>
</gene>
<dbReference type="Proteomes" id="UP000295176">
    <property type="component" value="Unassembled WGS sequence"/>
</dbReference>
<protein>
    <submittedName>
        <fullName evidence="3">CAAX prenyl protease-like protein</fullName>
    </submittedName>
</protein>
<keyword evidence="3" id="KW-0645">Protease</keyword>
<dbReference type="PANTHER" id="PTHR43592">
    <property type="entry name" value="CAAX AMINO TERMINAL PROTEASE"/>
    <property type="match status" value="1"/>
</dbReference>
<keyword evidence="1" id="KW-0472">Membrane</keyword>
<evidence type="ECO:0000259" key="2">
    <source>
        <dbReference type="Pfam" id="PF02517"/>
    </source>
</evidence>
<feature type="transmembrane region" description="Helical" evidence="1">
    <location>
        <begin position="167"/>
        <end position="186"/>
    </location>
</feature>
<dbReference type="GO" id="GO:0004175">
    <property type="term" value="F:endopeptidase activity"/>
    <property type="evidence" value="ECO:0007669"/>
    <property type="project" value="UniProtKB-ARBA"/>
</dbReference>
<evidence type="ECO:0000256" key="1">
    <source>
        <dbReference type="SAM" id="Phobius"/>
    </source>
</evidence>
<feature type="transmembrane region" description="Helical" evidence="1">
    <location>
        <begin position="112"/>
        <end position="133"/>
    </location>
</feature>
<dbReference type="AlphaFoldDB" id="A0A4R6RQ83"/>
<feature type="transmembrane region" description="Helical" evidence="1">
    <location>
        <begin position="139"/>
        <end position="160"/>
    </location>
</feature>
<keyword evidence="1" id="KW-0812">Transmembrane</keyword>